<proteinExistence type="predicted"/>
<evidence type="ECO:0000313" key="3">
    <source>
        <dbReference type="EMBL" id="MBD5780612.1"/>
    </source>
</evidence>
<dbReference type="Proteomes" id="UP000622317">
    <property type="component" value="Unassembled WGS sequence"/>
</dbReference>
<comment type="caution">
    <text evidence="3">The sequence shown here is derived from an EMBL/GenBank/DDBJ whole genome shotgun (WGS) entry which is preliminary data.</text>
</comment>
<evidence type="ECO:0000313" key="4">
    <source>
        <dbReference type="Proteomes" id="UP000622317"/>
    </source>
</evidence>
<reference evidence="3" key="1">
    <citation type="submission" date="2020-09" db="EMBL/GenBank/DDBJ databases">
        <title>Pelagicoccus enzymogenes sp. nov. with an EPS production, isolated from marine sediment.</title>
        <authorList>
            <person name="Feng X."/>
        </authorList>
    </citation>
    <scope>NUCLEOTIDE SEQUENCE</scope>
    <source>
        <strain evidence="3">NFK12</strain>
    </source>
</reference>
<dbReference type="InterPro" id="IPR021782">
    <property type="entry name" value="DUF3347"/>
</dbReference>
<sequence>MKTVFILALLAWATSLSAQHHHPTQLVSPFSKSLEKAYLSLQSSLAADDLNGAHESALAYISAFEKSTARLNVEALTQHAEAIAQANDIAAARASFKTLSSQATMLFDYLASSDSSPLYLVRCSMAFDGAGAEWLQNTQTISNPYYGSSMANCGSIVRRIGSTAPAPATASSSCCASQENHAASCEHHNSPSCCSQ</sequence>
<dbReference type="EMBL" id="JACYFG010000036">
    <property type="protein sequence ID" value="MBD5780612.1"/>
    <property type="molecule type" value="Genomic_DNA"/>
</dbReference>
<keyword evidence="4" id="KW-1185">Reference proteome</keyword>
<keyword evidence="1" id="KW-0732">Signal</keyword>
<dbReference type="RefSeq" id="WP_191617708.1">
    <property type="nucleotide sequence ID" value="NZ_JACYFG010000036.1"/>
</dbReference>
<protein>
    <submittedName>
        <fullName evidence="3">DUF3347 domain-containing protein</fullName>
    </submittedName>
</protein>
<dbReference type="Pfam" id="PF11827">
    <property type="entry name" value="DUF3347"/>
    <property type="match status" value="1"/>
</dbReference>
<evidence type="ECO:0000256" key="1">
    <source>
        <dbReference type="SAM" id="SignalP"/>
    </source>
</evidence>
<evidence type="ECO:0000259" key="2">
    <source>
        <dbReference type="Pfam" id="PF11827"/>
    </source>
</evidence>
<dbReference type="AlphaFoldDB" id="A0A927IFY8"/>
<feature type="signal peptide" evidence="1">
    <location>
        <begin position="1"/>
        <end position="18"/>
    </location>
</feature>
<feature type="domain" description="DUF3347" evidence="2">
    <location>
        <begin position="36"/>
        <end position="106"/>
    </location>
</feature>
<accession>A0A927IFY8</accession>
<gene>
    <name evidence="3" type="ORF">IEN85_14010</name>
</gene>
<name>A0A927IFY8_9BACT</name>
<organism evidence="3 4">
    <name type="scientific">Pelagicoccus enzymogenes</name>
    <dbReference type="NCBI Taxonomy" id="2773457"/>
    <lineage>
        <taxon>Bacteria</taxon>
        <taxon>Pseudomonadati</taxon>
        <taxon>Verrucomicrobiota</taxon>
        <taxon>Opitutia</taxon>
        <taxon>Puniceicoccales</taxon>
        <taxon>Pelagicoccaceae</taxon>
        <taxon>Pelagicoccus</taxon>
    </lineage>
</organism>
<feature type="chain" id="PRO_5037137602" evidence="1">
    <location>
        <begin position="19"/>
        <end position="196"/>
    </location>
</feature>